<dbReference type="SUPFAM" id="SSF57997">
    <property type="entry name" value="Tropomyosin"/>
    <property type="match status" value="1"/>
</dbReference>
<feature type="region of interest" description="Disordered" evidence="4">
    <location>
        <begin position="1"/>
        <end position="46"/>
    </location>
</feature>
<feature type="region of interest" description="Disordered" evidence="4">
    <location>
        <begin position="1029"/>
        <end position="1068"/>
    </location>
</feature>
<feature type="compositionally biased region" description="Low complexity" evidence="4">
    <location>
        <begin position="19"/>
        <end position="31"/>
    </location>
</feature>
<evidence type="ECO:0000256" key="2">
    <source>
        <dbReference type="ARBA" id="ARBA00023054"/>
    </source>
</evidence>
<dbReference type="EMBL" id="JAYDYQ010001087">
    <property type="protein sequence ID" value="KAK4490275.1"/>
    <property type="molecule type" value="Genomic_DNA"/>
</dbReference>
<dbReference type="Proteomes" id="UP001291926">
    <property type="component" value="Unassembled WGS sequence"/>
</dbReference>
<evidence type="ECO:0000313" key="5">
    <source>
        <dbReference type="EMBL" id="KAK4490275.1"/>
    </source>
</evidence>
<comment type="similarity">
    <text evidence="1">Belongs to the FPP family.</text>
</comment>
<sequence>MDRRSWPWKKKSSDKQAAEKATASDSSAAASDIGAPQVDKFKHDNNKKPKYVQISMESYTHLTGLEDQVKSFEEQVNSYEEQMNSYEEQVKSLEEEIKELNENLSEAHSEMTNKENIVKQHAKVAEEAVSGWEKAEAEAAALKNHLESVTLLKLTAEDQASHLDGALKECMRQIRNLKEEHDQKLHEVVLNKSKLFDKMKLELEAKMANLDQELLRSAADNAALSRSLHERSNMIIKLSEEKSQAEAEIEHLRSDIESYEKEVNSLKYEVHIARKEVEIRNEEKNMSVRSAEVANKQHIEGVKKIAKLEAECQRLRGLVRKKLPGPAALAQMKLEVESLGRDYGESRLRRSPVKPPTSPFPHLPEFALENAQKYQKDNEFFTERLLVMEEETKMLKEALAKRNSELQASRSLCAQTASKLHSLEAQLQANNEQKSSSSNSQALVEGFYSTKAINPPSFTSMSEDGNDDSVSCAGSWATVLIKEKNVDSPHKSENTNHLDLMDDFIEMEKLACQSNGPNGTVSSNTAGSELVKCEASIENQSREQHGPDLQVPSEEDVTLENPQVQADPLILVKLKSKISMALESMSKEKDMEKLIVDIKNMMQDMHNTLHYQSVNGAVAEEGNTTTTKEGNTTTMKEISLSEDGNSCIEVVQTTNQELENAISQIFDFVMMIGKETKPVLPTSSDGDGLNSKFDMLSAKYNEAINKDVNVIEFVLDISHVLSDSSELQFSVQGFKSSEVETGSSDCIDKIALPENEAVVDSSGERYPNGCAHFSDFASDPDVPNDGNLVPTSESRATSWKCSLEEFEQLKMDKDNLTVDLARCTENFESTKAQLLETEQLLAEVKSQLTSALRSNSLAETQLKCMAESYKSLETRTEDLQTEVNLLQGKIDSLDIELQEERRNHQDALTKCKDLQEQLLRIQDCAAADDDKISQEKEFESAAEKLAECQENIFLLGKQLKALRPQTDIPSSPDNTRNQKVERSLEETMNLHECDPSEMDSATSFTLRRAGSESPLDLFNDSEVNDLLRSPVSSKYQKHLPTKSGSSSASSTPTPEKQARGFSRFFSSK</sequence>
<dbReference type="PANTHER" id="PTHR31580:SF4">
    <property type="entry name" value="FILAMENT-LIKE PLANT PROTEIN 6"/>
    <property type="match status" value="1"/>
</dbReference>
<dbReference type="PANTHER" id="PTHR31580">
    <property type="entry name" value="FILAMENT-LIKE PLANT PROTEIN 4"/>
    <property type="match status" value="1"/>
</dbReference>
<feature type="compositionally biased region" description="Basic and acidic residues" evidence="4">
    <location>
        <begin position="1"/>
        <end position="18"/>
    </location>
</feature>
<evidence type="ECO:0000313" key="6">
    <source>
        <dbReference type="Proteomes" id="UP001291926"/>
    </source>
</evidence>
<gene>
    <name evidence="5" type="ORF">RD792_000939</name>
</gene>
<protein>
    <recommendedName>
        <fullName evidence="7">Filament-like plant protein 4</fullName>
    </recommendedName>
</protein>
<evidence type="ECO:0008006" key="7">
    <source>
        <dbReference type="Google" id="ProtNLM"/>
    </source>
</evidence>
<feature type="coiled-coil region" evidence="3">
    <location>
        <begin position="62"/>
        <end position="117"/>
    </location>
</feature>
<feature type="coiled-coil region" evidence="3">
    <location>
        <begin position="806"/>
        <end position="951"/>
    </location>
</feature>
<dbReference type="InterPro" id="IPR008587">
    <property type="entry name" value="FPP_plant"/>
</dbReference>
<dbReference type="Pfam" id="PF05911">
    <property type="entry name" value="FPP"/>
    <property type="match status" value="1"/>
</dbReference>
<feature type="compositionally biased region" description="Basic and acidic residues" evidence="4">
    <location>
        <begin position="976"/>
        <end position="994"/>
    </location>
</feature>
<feature type="region of interest" description="Disordered" evidence="4">
    <location>
        <begin position="964"/>
        <end position="1006"/>
    </location>
</feature>
<keyword evidence="6" id="KW-1185">Reference proteome</keyword>
<evidence type="ECO:0000256" key="4">
    <source>
        <dbReference type="SAM" id="MobiDB-lite"/>
    </source>
</evidence>
<name>A0ABR0DM37_9LAMI</name>
<keyword evidence="2 3" id="KW-0175">Coiled coil</keyword>
<feature type="coiled-coil region" evidence="3">
    <location>
        <begin position="160"/>
        <end position="276"/>
    </location>
</feature>
<reference evidence="5 6" key="1">
    <citation type="journal article" date="2023" name="bioRxiv">
        <title>Genome report: Whole genome sequence and annotation of Penstemon davidsonii.</title>
        <authorList>
            <person name="Ostevik K.L."/>
            <person name="Alabady M."/>
            <person name="Zhang M."/>
            <person name="Rausher M.D."/>
        </authorList>
    </citation>
    <scope>NUCLEOTIDE SEQUENCE [LARGE SCALE GENOMIC DNA]</scope>
    <source>
        <strain evidence="5">DNT005</strain>
        <tissue evidence="5">Whole leaf</tissue>
    </source>
</reference>
<dbReference type="Gene3D" id="1.20.5.340">
    <property type="match status" value="1"/>
</dbReference>
<evidence type="ECO:0000256" key="3">
    <source>
        <dbReference type="SAM" id="Coils"/>
    </source>
</evidence>
<proteinExistence type="inferred from homology"/>
<organism evidence="5 6">
    <name type="scientific">Penstemon davidsonii</name>
    <dbReference type="NCBI Taxonomy" id="160366"/>
    <lineage>
        <taxon>Eukaryota</taxon>
        <taxon>Viridiplantae</taxon>
        <taxon>Streptophyta</taxon>
        <taxon>Embryophyta</taxon>
        <taxon>Tracheophyta</taxon>
        <taxon>Spermatophyta</taxon>
        <taxon>Magnoliopsida</taxon>
        <taxon>eudicotyledons</taxon>
        <taxon>Gunneridae</taxon>
        <taxon>Pentapetalae</taxon>
        <taxon>asterids</taxon>
        <taxon>lamiids</taxon>
        <taxon>Lamiales</taxon>
        <taxon>Plantaginaceae</taxon>
        <taxon>Cheloneae</taxon>
        <taxon>Penstemon</taxon>
    </lineage>
</organism>
<feature type="compositionally biased region" description="Low complexity" evidence="4">
    <location>
        <begin position="1041"/>
        <end position="1054"/>
    </location>
</feature>
<accession>A0ABR0DM37</accession>
<feature type="coiled-coil region" evidence="3">
    <location>
        <begin position="371"/>
        <end position="433"/>
    </location>
</feature>
<comment type="caution">
    <text evidence="5">The sequence shown here is derived from an EMBL/GenBank/DDBJ whole genome shotgun (WGS) entry which is preliminary data.</text>
</comment>
<evidence type="ECO:0000256" key="1">
    <source>
        <dbReference type="ARBA" id="ARBA00005921"/>
    </source>
</evidence>